<reference evidence="1 2" key="1">
    <citation type="submission" date="2013-02" db="EMBL/GenBank/DDBJ databases">
        <authorList>
            <person name="Fiebig A."/>
            <person name="Goeker M."/>
            <person name="Klenk H.-P.P."/>
        </authorList>
    </citation>
    <scope>NUCLEOTIDE SEQUENCE [LARGE SCALE GENOMIC DNA]</scope>
    <source>
        <strain evidence="1 2">DSM 19309</strain>
    </source>
</reference>
<keyword evidence="2" id="KW-1185">Reference proteome</keyword>
<dbReference type="HOGENOM" id="CLU_3103433_0_0_5"/>
<gene>
    <name evidence="1" type="ORF">Rumeso_02336</name>
</gene>
<name>A0A017HNT9_9RHOB</name>
<proteinExistence type="predicted"/>
<sequence>MRRLAEQAVEPYAQLVTALIDRCLGSPGAVLSYVGILDVRDIAPIERYDVK</sequence>
<protein>
    <submittedName>
        <fullName evidence="1">Uncharacterized protein</fullName>
    </submittedName>
</protein>
<evidence type="ECO:0000313" key="1">
    <source>
        <dbReference type="EMBL" id="EYD76147.1"/>
    </source>
</evidence>
<organism evidence="1 2">
    <name type="scientific">Rubellimicrobium mesophilum DSM 19309</name>
    <dbReference type="NCBI Taxonomy" id="442562"/>
    <lineage>
        <taxon>Bacteria</taxon>
        <taxon>Pseudomonadati</taxon>
        <taxon>Pseudomonadota</taxon>
        <taxon>Alphaproteobacteria</taxon>
        <taxon>Rhodobacterales</taxon>
        <taxon>Roseobacteraceae</taxon>
        <taxon>Rubellimicrobium</taxon>
    </lineage>
</organism>
<evidence type="ECO:0000313" key="2">
    <source>
        <dbReference type="Proteomes" id="UP000019666"/>
    </source>
</evidence>
<dbReference type="AlphaFoldDB" id="A0A017HNT9"/>
<dbReference type="Proteomes" id="UP000019666">
    <property type="component" value="Unassembled WGS sequence"/>
</dbReference>
<dbReference type="EMBL" id="AOSK01000059">
    <property type="protein sequence ID" value="EYD76147.1"/>
    <property type="molecule type" value="Genomic_DNA"/>
</dbReference>
<comment type="caution">
    <text evidence="1">The sequence shown here is derived from an EMBL/GenBank/DDBJ whole genome shotgun (WGS) entry which is preliminary data.</text>
</comment>
<accession>A0A017HNT9</accession>